<sequence length="541" mass="60935">MSRLDTLANDVEVARSRKPAADELPDNSPEALRVRQAAEDQSYRRLLSIGTPGSDADRITHDMLKETLEAERGLRICRREYWNMNHISGWHIALPALAAQQDVTTSEARKMALRRWAGLPGYIDREIANLRLGLGKGYSVPVPIVTRVIGQLDNSLALPVERNPYFSPAARSADDAFKRQFHDLVAKRINPALARYRDYLEAAYLPRARDTIAVSALPDGRACYSALLRRETTLLKTPRQVFDEGQELIRSNRTQIESLGRQLFGESDFLTITGKAEASPENKFQSAKDSLSFIEAFVARARKRSEPLFLALPEVELAVQPFPDYQRGSGMNPYYKPAERAGGMAHYMVNPESWKSDTRGFTEVVAVHEGWPGHHVQVSVARSLPYSNRFRQNAVYGAFAEGWARYIERLADEQGIYESPYARIAWRIKPGIGMVVDPGIHWLDWSRADAAAFLKATGLFPSEQGIQDFIDRITVMPGQLTAYDAGGNEFVALRDEARRRLGSRFDLARFHEQILSVGFVPLSTLHRHIVAWIDETARDAR</sequence>
<keyword evidence="3" id="KW-1185">Reference proteome</keyword>
<dbReference type="PANTHER" id="PTHR33361:SF2">
    <property type="entry name" value="DUF885 DOMAIN-CONTAINING PROTEIN"/>
    <property type="match status" value="1"/>
</dbReference>
<dbReference type="PANTHER" id="PTHR33361">
    <property type="entry name" value="GLR0591 PROTEIN"/>
    <property type="match status" value="1"/>
</dbReference>
<protein>
    <submittedName>
        <fullName evidence="2">DUF885 domain-containing protein</fullName>
    </submittedName>
</protein>
<accession>A0ABU3Q508</accession>
<feature type="compositionally biased region" description="Basic and acidic residues" evidence="1">
    <location>
        <begin position="12"/>
        <end position="21"/>
    </location>
</feature>
<dbReference type="InterPro" id="IPR010281">
    <property type="entry name" value="DUF885"/>
</dbReference>
<gene>
    <name evidence="2" type="ORF">RQX22_05920</name>
</gene>
<evidence type="ECO:0000256" key="1">
    <source>
        <dbReference type="SAM" id="MobiDB-lite"/>
    </source>
</evidence>
<comment type="caution">
    <text evidence="2">The sequence shown here is derived from an EMBL/GenBank/DDBJ whole genome shotgun (WGS) entry which is preliminary data.</text>
</comment>
<feature type="region of interest" description="Disordered" evidence="1">
    <location>
        <begin position="1"/>
        <end position="30"/>
    </location>
</feature>
<proteinExistence type="predicted"/>
<organism evidence="2 3">
    <name type="scientific">Sphingosinicella rhizophila</name>
    <dbReference type="NCBI Taxonomy" id="3050082"/>
    <lineage>
        <taxon>Bacteria</taxon>
        <taxon>Pseudomonadati</taxon>
        <taxon>Pseudomonadota</taxon>
        <taxon>Alphaproteobacteria</taxon>
        <taxon>Sphingomonadales</taxon>
        <taxon>Sphingosinicellaceae</taxon>
        <taxon>Sphingosinicella</taxon>
    </lineage>
</organism>
<dbReference type="EMBL" id="JAVUPU010000002">
    <property type="protein sequence ID" value="MDT9598484.1"/>
    <property type="molecule type" value="Genomic_DNA"/>
</dbReference>
<evidence type="ECO:0000313" key="2">
    <source>
        <dbReference type="EMBL" id="MDT9598484.1"/>
    </source>
</evidence>
<evidence type="ECO:0000313" key="3">
    <source>
        <dbReference type="Proteomes" id="UP001259572"/>
    </source>
</evidence>
<dbReference type="Pfam" id="PF05960">
    <property type="entry name" value="DUF885"/>
    <property type="match status" value="1"/>
</dbReference>
<name>A0ABU3Q508_9SPHN</name>
<reference evidence="2 3" key="1">
    <citation type="submission" date="2023-05" db="EMBL/GenBank/DDBJ databases">
        <authorList>
            <person name="Guo Y."/>
        </authorList>
    </citation>
    <scope>NUCLEOTIDE SEQUENCE [LARGE SCALE GENOMIC DNA]</scope>
    <source>
        <strain evidence="2 3">GR2756</strain>
    </source>
</reference>
<dbReference type="Proteomes" id="UP001259572">
    <property type="component" value="Unassembled WGS sequence"/>
</dbReference>